<evidence type="ECO:0000313" key="3">
    <source>
        <dbReference type="EMBL" id="RYO88380.1"/>
    </source>
</evidence>
<dbReference type="EMBL" id="QJNS01000088">
    <property type="protein sequence ID" value="RYO88380.1"/>
    <property type="molecule type" value="Genomic_DNA"/>
</dbReference>
<evidence type="ECO:0000256" key="1">
    <source>
        <dbReference type="ARBA" id="ARBA00022737"/>
    </source>
</evidence>
<dbReference type="Gene3D" id="3.40.50.300">
    <property type="entry name" value="P-loop containing nucleotide triphosphate hydrolases"/>
    <property type="match status" value="1"/>
</dbReference>
<evidence type="ECO:0000313" key="4">
    <source>
        <dbReference type="Proteomes" id="UP000294003"/>
    </source>
</evidence>
<name>A0ABY0HAV4_9PEZI</name>
<dbReference type="PANTHER" id="PTHR10039:SF14">
    <property type="entry name" value="NACHT DOMAIN-CONTAINING PROTEIN"/>
    <property type="match status" value="1"/>
</dbReference>
<dbReference type="InterPro" id="IPR027417">
    <property type="entry name" value="P-loop_NTPase"/>
</dbReference>
<sequence>MAGKTILTSRIVQHLDELGSSHRADGSPFSVVYFFFSHLQAEKRDAISLYLSIVSQLIYQDEVVLDYVYEKCHLHDHHTLRSSNIVRDLATEAVRYQRTCYLVLDGLDECVGTSAASPDTEQGKVLDWLAKIGKKFKLSEEDAIQIISKVTGQAEGMFLYAKVVLDNLESQNSKRLVQ</sequence>
<keyword evidence="1" id="KW-0677">Repeat</keyword>
<reference evidence="3 4" key="1">
    <citation type="submission" date="2018-06" db="EMBL/GenBank/DDBJ databases">
        <title>Complete Genomes of Monosporascus.</title>
        <authorList>
            <person name="Robinson A.J."/>
            <person name="Natvig D.O."/>
        </authorList>
    </citation>
    <scope>NUCLEOTIDE SEQUENCE [LARGE SCALE GENOMIC DNA]</scope>
    <source>
        <strain evidence="3 4">CBS 609.92</strain>
    </source>
</reference>
<protein>
    <recommendedName>
        <fullName evidence="2">Nephrocystin 3-like N-terminal domain-containing protein</fullName>
    </recommendedName>
</protein>
<evidence type="ECO:0000259" key="2">
    <source>
        <dbReference type="Pfam" id="PF24883"/>
    </source>
</evidence>
<dbReference type="Pfam" id="PF24883">
    <property type="entry name" value="NPHP3_N"/>
    <property type="match status" value="1"/>
</dbReference>
<gene>
    <name evidence="3" type="ORF">DL762_003766</name>
</gene>
<keyword evidence="4" id="KW-1185">Reference proteome</keyword>
<feature type="domain" description="Nephrocystin 3-like N-terminal" evidence="2">
    <location>
        <begin position="2"/>
        <end position="135"/>
    </location>
</feature>
<dbReference type="PANTHER" id="PTHR10039">
    <property type="entry name" value="AMELOGENIN"/>
    <property type="match status" value="1"/>
</dbReference>
<comment type="caution">
    <text evidence="3">The sequence shown here is derived from an EMBL/GenBank/DDBJ whole genome shotgun (WGS) entry which is preliminary data.</text>
</comment>
<organism evidence="3 4">
    <name type="scientific">Monosporascus cannonballus</name>
    <dbReference type="NCBI Taxonomy" id="155416"/>
    <lineage>
        <taxon>Eukaryota</taxon>
        <taxon>Fungi</taxon>
        <taxon>Dikarya</taxon>
        <taxon>Ascomycota</taxon>
        <taxon>Pezizomycotina</taxon>
        <taxon>Sordariomycetes</taxon>
        <taxon>Xylariomycetidae</taxon>
        <taxon>Xylariales</taxon>
        <taxon>Xylariales incertae sedis</taxon>
        <taxon>Monosporascus</taxon>
    </lineage>
</organism>
<accession>A0ABY0HAV4</accession>
<proteinExistence type="predicted"/>
<dbReference type="Proteomes" id="UP000294003">
    <property type="component" value="Unassembled WGS sequence"/>
</dbReference>
<dbReference type="InterPro" id="IPR056884">
    <property type="entry name" value="NPHP3-like_N"/>
</dbReference>